<sequence>MRFSSRVDRILATWAVAILCAVIIALVALALINRTVYNPAGQVSQYFAAVREGNGERALGILGATVPESNGAMLDGDALRASMAQLKDLEVAQTQYSDDGSHAVVTVSYTLDGQPQTTDFQLSKVGSHWGVFDQWHIDTKELPVVNVASSGDSAATLNNQKVAIDQGKRAFAVTYPGEFTATYESALYSAKPQTAQVVSADQKPQTLSIELVPSETAQNSIVYSIKSQLDQCAIQSSLYPAGCPFEYDFTGRVQGDVKWSIEKYPEPQAKLSPEGKWVLPDSQGTAKVSFTQLDLLTGKTSQVNDTVNFIYSGTLETTDTDVTVHPVSH</sequence>
<evidence type="ECO:0000313" key="3">
    <source>
        <dbReference type="Proteomes" id="UP000516421"/>
    </source>
</evidence>
<dbReference type="RefSeq" id="WP_190617085.1">
    <property type="nucleotide sequence ID" value="NZ_CP061538.1"/>
</dbReference>
<keyword evidence="1" id="KW-0472">Membrane</keyword>
<name>A0A7H2BIR9_9MICC</name>
<accession>A0A7H2BIR9</accession>
<keyword evidence="1" id="KW-1133">Transmembrane helix</keyword>
<reference evidence="2 3" key="1">
    <citation type="submission" date="2020-09" db="EMBL/GenBank/DDBJ databases">
        <title>Investigation of environmental microbe.</title>
        <authorList>
            <person name="Ou Y."/>
            <person name="Kang Q."/>
        </authorList>
    </citation>
    <scope>NUCLEOTIDE SEQUENCE [LARGE SCALE GENOMIC DNA]</scope>
    <source>
        <strain evidence="2 3">KJZ-9</strain>
    </source>
</reference>
<evidence type="ECO:0008006" key="4">
    <source>
        <dbReference type="Google" id="ProtNLM"/>
    </source>
</evidence>
<keyword evidence="1" id="KW-0812">Transmembrane</keyword>
<dbReference type="KEGG" id="rama:IDM48_09335"/>
<evidence type="ECO:0000313" key="2">
    <source>
        <dbReference type="EMBL" id="QNV39565.1"/>
    </source>
</evidence>
<organism evidence="2 3">
    <name type="scientific">Rothia amarae</name>
    <dbReference type="NCBI Taxonomy" id="169480"/>
    <lineage>
        <taxon>Bacteria</taxon>
        <taxon>Bacillati</taxon>
        <taxon>Actinomycetota</taxon>
        <taxon>Actinomycetes</taxon>
        <taxon>Micrococcales</taxon>
        <taxon>Micrococcaceae</taxon>
        <taxon>Rothia</taxon>
    </lineage>
</organism>
<evidence type="ECO:0000256" key="1">
    <source>
        <dbReference type="SAM" id="Phobius"/>
    </source>
</evidence>
<proteinExistence type="predicted"/>
<dbReference type="Proteomes" id="UP000516421">
    <property type="component" value="Chromosome"/>
</dbReference>
<gene>
    <name evidence="2" type="ORF">IDM48_09335</name>
</gene>
<dbReference type="EMBL" id="CP061538">
    <property type="protein sequence ID" value="QNV39565.1"/>
    <property type="molecule type" value="Genomic_DNA"/>
</dbReference>
<dbReference type="AlphaFoldDB" id="A0A7H2BIR9"/>
<feature type="transmembrane region" description="Helical" evidence="1">
    <location>
        <begin position="12"/>
        <end position="32"/>
    </location>
</feature>
<keyword evidence="3" id="KW-1185">Reference proteome</keyword>
<protein>
    <recommendedName>
        <fullName evidence="4">DUF4878 domain-containing protein</fullName>
    </recommendedName>
</protein>